<dbReference type="PANTHER" id="PTHR43115:SF4">
    <property type="entry name" value="DEHYDROGENASE_REDUCTASE SDR FAMILY MEMBER 11"/>
    <property type="match status" value="1"/>
</dbReference>
<protein>
    <submittedName>
        <fullName evidence="5">Short-chain dehydrogenase/reductase SDR</fullName>
    </submittedName>
</protein>
<dbReference type="eggNOG" id="COG4221">
    <property type="taxonomic scope" value="Bacteria"/>
</dbReference>
<feature type="domain" description="Ketoreductase" evidence="4">
    <location>
        <begin position="11"/>
        <end position="202"/>
    </location>
</feature>
<dbReference type="PRINTS" id="PR00081">
    <property type="entry name" value="GDHRDH"/>
</dbReference>
<name>G2P801_STRV4</name>
<dbReference type="SMART" id="SM00822">
    <property type="entry name" value="PKS_KR"/>
    <property type="match status" value="1"/>
</dbReference>
<dbReference type="PANTHER" id="PTHR43115">
    <property type="entry name" value="DEHYDROGENASE/REDUCTASE SDR FAMILY MEMBER 11"/>
    <property type="match status" value="1"/>
</dbReference>
<dbReference type="EMBL" id="CP002994">
    <property type="protein sequence ID" value="AEM85662.1"/>
    <property type="molecule type" value="Genomic_DNA"/>
</dbReference>
<keyword evidence="2" id="KW-0560">Oxidoreductase</keyword>
<comment type="similarity">
    <text evidence="1 3">Belongs to the short-chain dehydrogenases/reductases (SDR) family.</text>
</comment>
<dbReference type="InterPro" id="IPR002347">
    <property type="entry name" value="SDR_fam"/>
</dbReference>
<dbReference type="Gene3D" id="3.40.50.720">
    <property type="entry name" value="NAD(P)-binding Rossmann-like Domain"/>
    <property type="match status" value="1"/>
</dbReference>
<gene>
    <name evidence="5" type="ORF">Strvi_6181</name>
</gene>
<dbReference type="KEGG" id="svl:Strvi_6181"/>
<dbReference type="RefSeq" id="WP_014059147.1">
    <property type="nucleotide sequence ID" value="NC_015957.1"/>
</dbReference>
<dbReference type="InterPro" id="IPR020904">
    <property type="entry name" value="Sc_DH/Rdtase_CS"/>
</dbReference>
<evidence type="ECO:0000313" key="6">
    <source>
        <dbReference type="Proteomes" id="UP000008703"/>
    </source>
</evidence>
<evidence type="ECO:0000259" key="4">
    <source>
        <dbReference type="SMART" id="SM00822"/>
    </source>
</evidence>
<dbReference type="SUPFAM" id="SSF51735">
    <property type="entry name" value="NAD(P)-binding Rossmann-fold domains"/>
    <property type="match status" value="1"/>
</dbReference>
<dbReference type="HOGENOM" id="CLU_010194_2_10_11"/>
<organism evidence="5 6">
    <name type="scientific">Streptomyces violaceusniger (strain Tu 4113)</name>
    <dbReference type="NCBI Taxonomy" id="653045"/>
    <lineage>
        <taxon>Bacteria</taxon>
        <taxon>Bacillati</taxon>
        <taxon>Actinomycetota</taxon>
        <taxon>Actinomycetes</taxon>
        <taxon>Kitasatosporales</taxon>
        <taxon>Streptomycetaceae</taxon>
        <taxon>Streptomyces</taxon>
        <taxon>Streptomyces violaceusniger group</taxon>
    </lineage>
</organism>
<dbReference type="GO" id="GO:0016616">
    <property type="term" value="F:oxidoreductase activity, acting on the CH-OH group of donors, NAD or NADP as acceptor"/>
    <property type="evidence" value="ECO:0007669"/>
    <property type="project" value="UniProtKB-ARBA"/>
</dbReference>
<dbReference type="Proteomes" id="UP000008703">
    <property type="component" value="Chromosome"/>
</dbReference>
<dbReference type="InterPro" id="IPR036291">
    <property type="entry name" value="NAD(P)-bd_dom_sf"/>
</dbReference>
<dbReference type="PROSITE" id="PS00061">
    <property type="entry name" value="ADH_SHORT"/>
    <property type="match status" value="1"/>
</dbReference>
<sequence>MSISINRLSGTVALVTGASSGIGEATARTLAGHGATVALAARRADRLDAIAADIRAAGGAAHPFPADITAEGEAAALTERVTTQLGRLDTLVNAAGIMLVGPAADAPLSEWQRNVDLNVSALLQLTHAALPHLTAAAQDSPRGVADLVNISSVAGRQAIGGASVYSATKFAVTAFSEALRQELTQQHVRVSSVEPGAVATELTDHIRDGIREMNQDWYASMETLQPDDVADAVAYIVTRPRHVALNQLLLRPTEQS</sequence>
<evidence type="ECO:0000256" key="2">
    <source>
        <dbReference type="ARBA" id="ARBA00023002"/>
    </source>
</evidence>
<evidence type="ECO:0000256" key="1">
    <source>
        <dbReference type="ARBA" id="ARBA00006484"/>
    </source>
</evidence>
<dbReference type="InterPro" id="IPR057326">
    <property type="entry name" value="KR_dom"/>
</dbReference>
<proteinExistence type="inferred from homology"/>
<dbReference type="AlphaFoldDB" id="G2P801"/>
<evidence type="ECO:0000256" key="3">
    <source>
        <dbReference type="RuleBase" id="RU000363"/>
    </source>
</evidence>
<evidence type="ECO:0000313" key="5">
    <source>
        <dbReference type="EMBL" id="AEM85662.1"/>
    </source>
</evidence>
<keyword evidence="6" id="KW-1185">Reference proteome</keyword>
<dbReference type="PRINTS" id="PR00080">
    <property type="entry name" value="SDRFAMILY"/>
</dbReference>
<reference evidence="5" key="1">
    <citation type="submission" date="2011-08" db="EMBL/GenBank/DDBJ databases">
        <title>Complete sequence of chromosome of Streptomyces violaceusniger Tu 4113.</title>
        <authorList>
            <consortium name="US DOE Joint Genome Institute"/>
            <person name="Lucas S."/>
            <person name="Han J."/>
            <person name="Lapidus A."/>
            <person name="Cheng J.-F."/>
            <person name="Goodwin L."/>
            <person name="Pitluck S."/>
            <person name="Peters L."/>
            <person name="Ivanova N."/>
            <person name="Daligault H."/>
            <person name="Detter J.C."/>
            <person name="Han C."/>
            <person name="Tapia R."/>
            <person name="Land M."/>
            <person name="Hauser L."/>
            <person name="Kyrpides N."/>
            <person name="Ivanova N."/>
            <person name="Pagani I."/>
            <person name="Hagen A."/>
            <person name="Katz L."/>
            <person name="Fiedler H.-P."/>
            <person name="Keasling J."/>
            <person name="Fortman J."/>
            <person name="Woyke T."/>
        </authorList>
    </citation>
    <scope>NUCLEOTIDE SEQUENCE [LARGE SCALE GENOMIC DNA]</scope>
    <source>
        <strain evidence="5">Tu 4113</strain>
    </source>
</reference>
<dbReference type="FunFam" id="3.40.50.720:FF:000047">
    <property type="entry name" value="NADP-dependent L-serine/L-allo-threonine dehydrogenase"/>
    <property type="match status" value="1"/>
</dbReference>
<dbReference type="Pfam" id="PF00106">
    <property type="entry name" value="adh_short"/>
    <property type="match status" value="1"/>
</dbReference>
<accession>G2P801</accession>